<feature type="region of interest" description="Disordered" evidence="1">
    <location>
        <begin position="72"/>
        <end position="129"/>
    </location>
</feature>
<dbReference type="EMBL" id="JAHRIO010003763">
    <property type="protein sequence ID" value="MEQ2159900.1"/>
    <property type="molecule type" value="Genomic_DNA"/>
</dbReference>
<proteinExistence type="predicted"/>
<feature type="compositionally biased region" description="Polar residues" evidence="1">
    <location>
        <begin position="112"/>
        <end position="129"/>
    </location>
</feature>
<organism evidence="2 3">
    <name type="scientific">Goodea atripinnis</name>
    <dbReference type="NCBI Taxonomy" id="208336"/>
    <lineage>
        <taxon>Eukaryota</taxon>
        <taxon>Metazoa</taxon>
        <taxon>Chordata</taxon>
        <taxon>Craniata</taxon>
        <taxon>Vertebrata</taxon>
        <taxon>Euteleostomi</taxon>
        <taxon>Actinopterygii</taxon>
        <taxon>Neopterygii</taxon>
        <taxon>Teleostei</taxon>
        <taxon>Neoteleostei</taxon>
        <taxon>Acanthomorphata</taxon>
        <taxon>Ovalentaria</taxon>
        <taxon>Atherinomorphae</taxon>
        <taxon>Cyprinodontiformes</taxon>
        <taxon>Goodeidae</taxon>
        <taxon>Goodea</taxon>
    </lineage>
</organism>
<dbReference type="Proteomes" id="UP001476798">
    <property type="component" value="Unassembled WGS sequence"/>
</dbReference>
<feature type="compositionally biased region" description="Low complexity" evidence="1">
    <location>
        <begin position="90"/>
        <end position="106"/>
    </location>
</feature>
<sequence length="143" mass="15546">KNYLVSSLLEKGEKLFFPNGNSKKGKLEDFEFMLCLMGSEEPLESKVTIGSLYEQTNHKLLRIYLCTKAKDCSNSEPSNVTDEPLLPHTSSHAEPSSSSSLVCASSPMKEPCSNSQNASTLQTTSSQAPVLSQSVQLLIGDDD</sequence>
<reference evidence="2 3" key="1">
    <citation type="submission" date="2021-06" db="EMBL/GenBank/DDBJ databases">
        <authorList>
            <person name="Palmer J.M."/>
        </authorList>
    </citation>
    <scope>NUCLEOTIDE SEQUENCE [LARGE SCALE GENOMIC DNA]</scope>
    <source>
        <strain evidence="2 3">GA_2019</strain>
        <tissue evidence="2">Muscle</tissue>
    </source>
</reference>
<evidence type="ECO:0000313" key="3">
    <source>
        <dbReference type="Proteomes" id="UP001476798"/>
    </source>
</evidence>
<keyword evidence="3" id="KW-1185">Reference proteome</keyword>
<name>A0ABV0MLC8_9TELE</name>
<accession>A0ABV0MLC8</accession>
<feature type="non-terminal residue" evidence="2">
    <location>
        <position position="1"/>
    </location>
</feature>
<gene>
    <name evidence="2" type="ORF">GOODEAATRI_027969</name>
</gene>
<protein>
    <submittedName>
        <fullName evidence="2">Uncharacterized protein</fullName>
    </submittedName>
</protein>
<evidence type="ECO:0000256" key="1">
    <source>
        <dbReference type="SAM" id="MobiDB-lite"/>
    </source>
</evidence>
<evidence type="ECO:0000313" key="2">
    <source>
        <dbReference type="EMBL" id="MEQ2159900.1"/>
    </source>
</evidence>
<comment type="caution">
    <text evidence="2">The sequence shown here is derived from an EMBL/GenBank/DDBJ whole genome shotgun (WGS) entry which is preliminary data.</text>
</comment>